<dbReference type="EMBL" id="LAZR01010059">
    <property type="protein sequence ID" value="KKM69038.1"/>
    <property type="molecule type" value="Genomic_DNA"/>
</dbReference>
<protein>
    <submittedName>
        <fullName evidence="1">Uncharacterized protein</fullName>
    </submittedName>
</protein>
<proteinExistence type="predicted"/>
<comment type="caution">
    <text evidence="1">The sequence shown here is derived from an EMBL/GenBank/DDBJ whole genome shotgun (WGS) entry which is preliminary data.</text>
</comment>
<accession>A0A0F9JHH2</accession>
<reference evidence="1" key="1">
    <citation type="journal article" date="2015" name="Nature">
        <title>Complex archaea that bridge the gap between prokaryotes and eukaryotes.</title>
        <authorList>
            <person name="Spang A."/>
            <person name="Saw J.H."/>
            <person name="Jorgensen S.L."/>
            <person name="Zaremba-Niedzwiedzka K."/>
            <person name="Martijn J."/>
            <person name="Lind A.E."/>
            <person name="van Eijk R."/>
            <person name="Schleper C."/>
            <person name="Guy L."/>
            <person name="Ettema T.J."/>
        </authorList>
    </citation>
    <scope>NUCLEOTIDE SEQUENCE</scope>
</reference>
<dbReference type="AlphaFoldDB" id="A0A0F9JHH2"/>
<organism evidence="1">
    <name type="scientific">marine sediment metagenome</name>
    <dbReference type="NCBI Taxonomy" id="412755"/>
    <lineage>
        <taxon>unclassified sequences</taxon>
        <taxon>metagenomes</taxon>
        <taxon>ecological metagenomes</taxon>
    </lineage>
</organism>
<name>A0A0F9JHH2_9ZZZZ</name>
<sequence>MNEWYAPSEIRFWPEHVEWAITNLNMLEQGFWPPNPRETGYTDVQGPKRGHSAYFEIPVCLAAEITARLDRCNTDGKLARKCLADGWDAQTLAELMHIDQYRITARVRRVVHYCSGTRRRRITFIEFKRRAGIRESYRRAKVK</sequence>
<gene>
    <name evidence="1" type="ORF">LCGC14_1454870</name>
</gene>
<evidence type="ECO:0000313" key="1">
    <source>
        <dbReference type="EMBL" id="KKM69038.1"/>
    </source>
</evidence>